<dbReference type="Gene3D" id="3.40.50.300">
    <property type="entry name" value="P-loop containing nucleotide triphosphate hydrolases"/>
    <property type="match status" value="1"/>
</dbReference>
<dbReference type="InterPro" id="IPR001208">
    <property type="entry name" value="MCM_dom"/>
</dbReference>
<proteinExistence type="inferred from homology"/>
<dbReference type="Pfam" id="PF13335">
    <property type="entry name" value="Mg_chelatase_C"/>
    <property type="match status" value="1"/>
</dbReference>
<dbReference type="PANTHER" id="PTHR32039:SF7">
    <property type="entry name" value="COMPETENCE PROTEIN COMM"/>
    <property type="match status" value="1"/>
</dbReference>
<dbReference type="PRINTS" id="PR01657">
    <property type="entry name" value="MCMFAMILY"/>
</dbReference>
<comment type="similarity">
    <text evidence="1">Belongs to the Mg-chelatase subunits D/I family. ComM subfamily.</text>
</comment>
<dbReference type="SUPFAM" id="SSF54211">
    <property type="entry name" value="Ribosomal protein S5 domain 2-like"/>
    <property type="match status" value="1"/>
</dbReference>
<dbReference type="InterPro" id="IPR004482">
    <property type="entry name" value="Mg_chelat-rel"/>
</dbReference>
<gene>
    <name evidence="5" type="ORF">C8D93_11623</name>
</gene>
<evidence type="ECO:0000259" key="4">
    <source>
        <dbReference type="PROSITE" id="PS50051"/>
    </source>
</evidence>
<dbReference type="EMBL" id="QICN01000016">
    <property type="protein sequence ID" value="PXV63627.1"/>
    <property type="molecule type" value="Genomic_DNA"/>
</dbReference>
<dbReference type="InterPro" id="IPR014721">
    <property type="entry name" value="Ribsml_uS5_D2-typ_fold_subgr"/>
</dbReference>
<dbReference type="Gene3D" id="3.30.230.10">
    <property type="match status" value="1"/>
</dbReference>
<dbReference type="GO" id="GO:0005524">
    <property type="term" value="F:ATP binding"/>
    <property type="evidence" value="ECO:0007669"/>
    <property type="project" value="UniProtKB-KW"/>
</dbReference>
<evidence type="ECO:0000256" key="1">
    <source>
        <dbReference type="ARBA" id="ARBA00006354"/>
    </source>
</evidence>
<dbReference type="InterPro" id="IPR020568">
    <property type="entry name" value="Ribosomal_Su5_D2-typ_SF"/>
</dbReference>
<evidence type="ECO:0000256" key="3">
    <source>
        <dbReference type="ARBA" id="ARBA00022840"/>
    </source>
</evidence>
<comment type="caution">
    <text evidence="5">The sequence shown here is derived from an EMBL/GenBank/DDBJ whole genome shotgun (WGS) entry which is preliminary data.</text>
</comment>
<evidence type="ECO:0000256" key="2">
    <source>
        <dbReference type="ARBA" id="ARBA00022741"/>
    </source>
</evidence>
<keyword evidence="6" id="KW-1185">Reference proteome</keyword>
<dbReference type="Pfam" id="PF01078">
    <property type="entry name" value="Mg_chelatase"/>
    <property type="match status" value="1"/>
</dbReference>
<dbReference type="InterPro" id="IPR000523">
    <property type="entry name" value="Mg_chelatse_chII-like_cat_dom"/>
</dbReference>
<dbReference type="PANTHER" id="PTHR32039">
    <property type="entry name" value="MAGNESIUM-CHELATASE SUBUNIT CHLI"/>
    <property type="match status" value="1"/>
</dbReference>
<protein>
    <submittedName>
        <fullName evidence="5">Magnesium chelatase family protein</fullName>
    </submittedName>
</protein>
<dbReference type="RefSeq" id="WP_110266915.1">
    <property type="nucleotide sequence ID" value="NZ_CAWNXA010000016.1"/>
</dbReference>
<dbReference type="Pfam" id="PF13541">
    <property type="entry name" value="ChlI"/>
    <property type="match status" value="1"/>
</dbReference>
<dbReference type="InterPro" id="IPR027417">
    <property type="entry name" value="P-loop_NTPase"/>
</dbReference>
<dbReference type="GO" id="GO:0003677">
    <property type="term" value="F:DNA binding"/>
    <property type="evidence" value="ECO:0007669"/>
    <property type="project" value="InterPro"/>
</dbReference>
<dbReference type="InterPro" id="IPR045006">
    <property type="entry name" value="CHLI-like"/>
</dbReference>
<organism evidence="5 6">
    <name type="scientific">Sinimarinibacterium flocculans</name>
    <dbReference type="NCBI Taxonomy" id="985250"/>
    <lineage>
        <taxon>Bacteria</taxon>
        <taxon>Pseudomonadati</taxon>
        <taxon>Pseudomonadota</taxon>
        <taxon>Gammaproteobacteria</taxon>
        <taxon>Nevskiales</taxon>
        <taxon>Nevskiaceae</taxon>
        <taxon>Sinimarinibacterium</taxon>
    </lineage>
</organism>
<feature type="domain" description="MCM C-terminal AAA(+) ATPase" evidence="4">
    <location>
        <begin position="289"/>
        <end position="388"/>
    </location>
</feature>
<dbReference type="Proteomes" id="UP000248330">
    <property type="component" value="Unassembled WGS sequence"/>
</dbReference>
<dbReference type="InterPro" id="IPR025158">
    <property type="entry name" value="Mg_chelat-rel_C"/>
</dbReference>
<evidence type="ECO:0000313" key="5">
    <source>
        <dbReference type="EMBL" id="PXV63627.1"/>
    </source>
</evidence>
<name>A0A318E5C7_9GAMM</name>
<sequence>MAQLAMLLSRAQNGLTADLVTVEVHLAPGLPGLNIVGLPEAAVREAKDRVKAAITTCGYRFPVQRITCNLAPADLPKEGSRFDLAIALGILVASEQVPAAPLQAVEVLGELSLSGELRPVPGVLPAALKATQAGRALLVPAACADEAALAPQARVLPAQTLAALCAALHEGGPAAIAASAPKAPAVDEPDLADVRGQPQARRALEIAAAGEHSLLLVGSPGAGKSMLARRLPGILPPLTAEESLEVAAVASIAHGGFDAADWGRRPFRAPHHTASGVALVGGGGQPRPGEITLAHRGVLFLDELPEYERRSLEVLREPLESGRITVSRAARQAEFPARFQLVAAMNPCPCGWLGDPSGKCRCTPDQVQRYRGRISGPLLDRIDLQLFVPRVDAAQLADRTATAESSTTVRERVIAARSRQLDRQGVPNAQLHGKALERHAAPDDTAAALLQTALARHLLTARSYHRCLRVARTLADLDNSERTGAQHAAEALRYREMDRTPV</sequence>
<dbReference type="NCBIfam" id="TIGR00368">
    <property type="entry name" value="YifB family Mg chelatase-like AAA ATPase"/>
    <property type="match status" value="1"/>
</dbReference>
<dbReference type="InterPro" id="IPR003593">
    <property type="entry name" value="AAA+_ATPase"/>
</dbReference>
<dbReference type="PROSITE" id="PS50051">
    <property type="entry name" value="MCM_2"/>
    <property type="match status" value="1"/>
</dbReference>
<reference evidence="5 6" key="1">
    <citation type="submission" date="2018-04" db="EMBL/GenBank/DDBJ databases">
        <title>Genomic Encyclopedia of Type Strains, Phase IV (KMG-IV): sequencing the most valuable type-strain genomes for metagenomic binning, comparative biology and taxonomic classification.</title>
        <authorList>
            <person name="Goeker M."/>
        </authorList>
    </citation>
    <scope>NUCLEOTIDE SEQUENCE [LARGE SCALE GENOMIC DNA]</scope>
    <source>
        <strain evidence="5 6">DSM 104150</strain>
    </source>
</reference>
<evidence type="ECO:0000313" key="6">
    <source>
        <dbReference type="Proteomes" id="UP000248330"/>
    </source>
</evidence>
<dbReference type="AlphaFoldDB" id="A0A318E5C7"/>
<dbReference type="SMART" id="SM00382">
    <property type="entry name" value="AAA"/>
    <property type="match status" value="1"/>
</dbReference>
<keyword evidence="2" id="KW-0547">Nucleotide-binding</keyword>
<keyword evidence="3" id="KW-0067">ATP-binding</keyword>
<dbReference type="OrthoDB" id="9813147at2"/>
<dbReference type="SUPFAM" id="SSF52540">
    <property type="entry name" value="P-loop containing nucleoside triphosphate hydrolases"/>
    <property type="match status" value="1"/>
</dbReference>
<accession>A0A318E5C7</accession>